<feature type="domain" description="Aminoacyl-tRNA synthetase class I anticodon-binding" evidence="9">
    <location>
        <begin position="334"/>
        <end position="487"/>
    </location>
</feature>
<dbReference type="OrthoDB" id="9807503at2"/>
<dbReference type="InterPro" id="IPR004527">
    <property type="entry name" value="Glu-tRNA-ligase_bac/mito"/>
</dbReference>
<dbReference type="CDD" id="cd00808">
    <property type="entry name" value="GluRS_core"/>
    <property type="match status" value="1"/>
</dbReference>
<keyword evidence="4 7" id="KW-0067">ATP-binding</keyword>
<proteinExistence type="inferred from homology"/>
<name>F8F1J2_GRAC1</name>
<evidence type="ECO:0000256" key="2">
    <source>
        <dbReference type="ARBA" id="ARBA00022598"/>
    </source>
</evidence>
<evidence type="ECO:0000256" key="6">
    <source>
        <dbReference type="ARBA" id="ARBA00023146"/>
    </source>
</evidence>
<dbReference type="NCBIfam" id="TIGR00464">
    <property type="entry name" value="gltX_bact"/>
    <property type="match status" value="1"/>
</dbReference>
<dbReference type="InterPro" id="IPR045462">
    <property type="entry name" value="aa-tRNA-synth_I_cd-bd"/>
</dbReference>
<dbReference type="RefSeq" id="WP_013968356.1">
    <property type="nucleotide sequence ID" value="NC_015732.1"/>
</dbReference>
<feature type="binding site" evidence="7">
    <location>
        <position position="255"/>
    </location>
    <ligand>
        <name>ATP</name>
        <dbReference type="ChEBI" id="CHEBI:30616"/>
    </ligand>
</feature>
<dbReference type="STRING" id="744872.Spica_0891"/>
<dbReference type="eggNOG" id="COG0008">
    <property type="taxonomic scope" value="Bacteria"/>
</dbReference>
<dbReference type="InterPro" id="IPR014729">
    <property type="entry name" value="Rossmann-like_a/b/a_fold"/>
</dbReference>
<comment type="similarity">
    <text evidence="1 7">Belongs to the class-I aminoacyl-tRNA synthetase family. Glutamate--tRNA ligase type 1 subfamily.</text>
</comment>
<evidence type="ECO:0000259" key="9">
    <source>
        <dbReference type="Pfam" id="PF19269"/>
    </source>
</evidence>
<evidence type="ECO:0000313" key="11">
    <source>
        <dbReference type="Proteomes" id="UP000000503"/>
    </source>
</evidence>
<protein>
    <recommendedName>
        <fullName evidence="7">Glutamate--tRNA ligase</fullName>
        <ecNumber evidence="7">6.1.1.17</ecNumber>
    </recommendedName>
    <alternativeName>
        <fullName evidence="7">Glutamyl-tRNA synthetase</fullName>
        <shortName evidence="7">GluRS</shortName>
    </alternativeName>
</protein>
<dbReference type="EC" id="6.1.1.17" evidence="7"/>
<dbReference type="Gene3D" id="1.10.10.350">
    <property type="match status" value="1"/>
</dbReference>
<dbReference type="InterPro" id="IPR020751">
    <property type="entry name" value="aa-tRNA-synth_I_codon-bd_sub2"/>
</dbReference>
<keyword evidence="7" id="KW-0963">Cytoplasm</keyword>
<dbReference type="SUPFAM" id="SSF52374">
    <property type="entry name" value="Nucleotidylyl transferase"/>
    <property type="match status" value="1"/>
</dbReference>
<dbReference type="HAMAP" id="MF_00022">
    <property type="entry name" value="Glu_tRNA_synth_type1"/>
    <property type="match status" value="1"/>
</dbReference>
<evidence type="ECO:0000256" key="1">
    <source>
        <dbReference type="ARBA" id="ARBA00007894"/>
    </source>
</evidence>
<evidence type="ECO:0000256" key="3">
    <source>
        <dbReference type="ARBA" id="ARBA00022741"/>
    </source>
</evidence>
<dbReference type="KEGG" id="scd:Spica_0891"/>
<dbReference type="GO" id="GO:0005524">
    <property type="term" value="F:ATP binding"/>
    <property type="evidence" value="ECO:0007669"/>
    <property type="project" value="UniProtKB-UniRule"/>
</dbReference>
<dbReference type="AlphaFoldDB" id="F8F1J2"/>
<feature type="domain" description="Glutamyl/glutaminyl-tRNA synthetase class Ib catalytic" evidence="8">
    <location>
        <begin position="2"/>
        <end position="321"/>
    </location>
</feature>
<comment type="subcellular location">
    <subcellularLocation>
        <location evidence="7">Cytoplasm</location>
    </subcellularLocation>
</comment>
<keyword evidence="11" id="KW-1185">Reference proteome</keyword>
<dbReference type="GO" id="GO:0004818">
    <property type="term" value="F:glutamate-tRNA ligase activity"/>
    <property type="evidence" value="ECO:0007669"/>
    <property type="project" value="UniProtKB-UniRule"/>
</dbReference>
<dbReference type="GO" id="GO:0005737">
    <property type="term" value="C:cytoplasm"/>
    <property type="evidence" value="ECO:0007669"/>
    <property type="project" value="UniProtKB-SubCell"/>
</dbReference>
<reference evidence="11" key="1">
    <citation type="journal article" date="2013" name="Stand. Genomic Sci.">
        <title>Genome sequence of the thermophilic fresh-water bacterium Spirochaeta caldaria type strain (H1(T)), reclassification of Spirochaeta caldaria, Spirochaeta stenostrepta, and Spirochaeta zuelzerae in the genus Treponema as Treponema caldaria comb. nov., Treponema stenostrepta comb. nov., and Treponema zuelzerae comb. nov., and emendation of the genus Treponema.</title>
        <authorList>
            <person name="Abt B."/>
            <person name="Goker M."/>
            <person name="Scheuner C."/>
            <person name="Han C."/>
            <person name="Lu M."/>
            <person name="Misra M."/>
            <person name="Lapidus A."/>
            <person name="Nolan M."/>
            <person name="Lucas S."/>
            <person name="Hammon N."/>
            <person name="Deshpande S."/>
            <person name="Cheng J.F."/>
            <person name="Tapia R."/>
            <person name="Goodwin L.A."/>
            <person name="Pitluck S."/>
            <person name="Liolios K."/>
            <person name="Pagani I."/>
            <person name="Ivanova N."/>
            <person name="Mavromatis K."/>
            <person name="Mikhailova N."/>
            <person name="Huntemann M."/>
            <person name="Pati A."/>
            <person name="Chen A."/>
            <person name="Palaniappan K."/>
            <person name="Land M."/>
            <person name="Hauser L."/>
            <person name="Jeffries C.D."/>
            <person name="Rohde M."/>
            <person name="Spring S."/>
            <person name="Gronow S."/>
            <person name="Detter J.C."/>
            <person name="Bristow J."/>
            <person name="Eisen J.A."/>
            <person name="Markowitz V."/>
            <person name="Hugenholtz P."/>
            <person name="Kyrpides N.C."/>
            <person name="Woyke T."/>
            <person name="Klenk H.P."/>
        </authorList>
    </citation>
    <scope>NUCLEOTIDE SEQUENCE</scope>
    <source>
        <strain evidence="11">ATCC 51460 / DSM 7334 / H1</strain>
    </source>
</reference>
<dbReference type="PANTHER" id="PTHR43311">
    <property type="entry name" value="GLUTAMATE--TRNA LIGASE"/>
    <property type="match status" value="1"/>
</dbReference>
<comment type="function">
    <text evidence="7">Catalyzes the attachment of glutamate to tRNA(Glu) in a two-step reaction: glutamate is first activated by ATP to form Glu-AMP and then transferred to the acceptor end of tRNA(Glu).</text>
</comment>
<comment type="catalytic activity">
    <reaction evidence="7">
        <text>tRNA(Glu) + L-glutamate + ATP = L-glutamyl-tRNA(Glu) + AMP + diphosphate</text>
        <dbReference type="Rhea" id="RHEA:23540"/>
        <dbReference type="Rhea" id="RHEA-COMP:9663"/>
        <dbReference type="Rhea" id="RHEA-COMP:9680"/>
        <dbReference type="ChEBI" id="CHEBI:29985"/>
        <dbReference type="ChEBI" id="CHEBI:30616"/>
        <dbReference type="ChEBI" id="CHEBI:33019"/>
        <dbReference type="ChEBI" id="CHEBI:78442"/>
        <dbReference type="ChEBI" id="CHEBI:78520"/>
        <dbReference type="ChEBI" id="CHEBI:456215"/>
        <dbReference type="EC" id="6.1.1.17"/>
    </reaction>
</comment>
<dbReference type="GO" id="GO:0008270">
    <property type="term" value="F:zinc ion binding"/>
    <property type="evidence" value="ECO:0007669"/>
    <property type="project" value="InterPro"/>
</dbReference>
<dbReference type="GO" id="GO:0000049">
    <property type="term" value="F:tRNA binding"/>
    <property type="evidence" value="ECO:0007669"/>
    <property type="project" value="InterPro"/>
</dbReference>
<keyword evidence="6 7" id="KW-0030">Aminoacyl-tRNA synthetase</keyword>
<dbReference type="HOGENOM" id="CLU_015768_6_3_12"/>
<sequence>MEVRVRYAPSPTGLQHIGGVRTALFNYLFARSKGGKFILRLEDTDQTRYDPAYVQNLYDTFNWLGIHWDEGPDVGGPAAPYIQSQRFALYKEYAEKLVAMGQAYYCFCTEDRLEKIRKEREESKSSETGYDRHCRALDPAEAAKRAQAGESHVIRLKIPLGEVTRFHDHLLGDIEWKNDDVNPDPVLLKSDGFPTYHLANVVDDHLMQVTHVLRAQEWIPSTPLHVIMYKAFGWDHPEYCHLPMVMGQDGKKLSKRHGATSIDEFRRQGYLPEALINYVALLGASYEEGKDIYTVAELAERFSLDKLNKAPAIFDYKKLEWYNGQYIRMKSDAELATLIEPYAVSSGLFGEPGTAPSEAQRSLFVAAMPLIKERLSFLHEGPAKLTYLFDEPAMPQKEEFFPKKADLAVAINLLTMVRELVPAMARQSDEASEAMVKQYAEEKQVKMGDLMMPLRVAITGSRVSPPLFGSIKLLGEAKALARVDRALEYLRS</sequence>
<comment type="caution">
    <text evidence="7">Lacks conserved residue(s) required for the propagation of feature annotation.</text>
</comment>
<comment type="subunit">
    <text evidence="7">Monomer.</text>
</comment>
<keyword evidence="5 7" id="KW-0648">Protein biosynthesis</keyword>
<evidence type="ECO:0000256" key="4">
    <source>
        <dbReference type="ARBA" id="ARBA00022840"/>
    </source>
</evidence>
<accession>F8F1J2</accession>
<dbReference type="InterPro" id="IPR033910">
    <property type="entry name" value="GluRS_core"/>
</dbReference>
<dbReference type="EMBL" id="CP002868">
    <property type="protein sequence ID" value="AEJ19045.1"/>
    <property type="molecule type" value="Genomic_DNA"/>
</dbReference>
<evidence type="ECO:0000256" key="5">
    <source>
        <dbReference type="ARBA" id="ARBA00022917"/>
    </source>
</evidence>
<organism evidence="10 11">
    <name type="scientific">Gracilinema caldarium (strain ATCC 51460 / DSM 7334 / H1)</name>
    <name type="common">Treponema caldarium</name>
    <dbReference type="NCBI Taxonomy" id="744872"/>
    <lineage>
        <taxon>Bacteria</taxon>
        <taxon>Pseudomonadati</taxon>
        <taxon>Spirochaetota</taxon>
        <taxon>Spirochaetia</taxon>
        <taxon>Spirochaetales</taxon>
        <taxon>Breznakiellaceae</taxon>
        <taxon>Gracilinema</taxon>
    </lineage>
</organism>
<dbReference type="PANTHER" id="PTHR43311:SF2">
    <property type="entry name" value="GLUTAMATE--TRNA LIGASE, MITOCHONDRIAL-RELATED"/>
    <property type="match status" value="1"/>
</dbReference>
<dbReference type="InterPro" id="IPR049940">
    <property type="entry name" value="GluQ/Sye"/>
</dbReference>
<feature type="short sequence motif" description="'KMSKS' region" evidence="7">
    <location>
        <begin position="252"/>
        <end position="256"/>
    </location>
</feature>
<dbReference type="PRINTS" id="PR00987">
    <property type="entry name" value="TRNASYNTHGLU"/>
</dbReference>
<dbReference type="GO" id="GO:0006424">
    <property type="term" value="P:glutamyl-tRNA aminoacylation"/>
    <property type="evidence" value="ECO:0007669"/>
    <property type="project" value="UniProtKB-UniRule"/>
</dbReference>
<evidence type="ECO:0000259" key="8">
    <source>
        <dbReference type="Pfam" id="PF00749"/>
    </source>
</evidence>
<evidence type="ECO:0000256" key="7">
    <source>
        <dbReference type="HAMAP-Rule" id="MF_00022"/>
    </source>
</evidence>
<evidence type="ECO:0000313" key="10">
    <source>
        <dbReference type="EMBL" id="AEJ19045.1"/>
    </source>
</evidence>
<dbReference type="Pfam" id="PF19269">
    <property type="entry name" value="Anticodon_2"/>
    <property type="match status" value="1"/>
</dbReference>
<feature type="short sequence motif" description="'HIGH' region" evidence="7">
    <location>
        <begin position="9"/>
        <end position="19"/>
    </location>
</feature>
<dbReference type="Proteomes" id="UP000000503">
    <property type="component" value="Chromosome"/>
</dbReference>
<dbReference type="Gene3D" id="3.40.50.620">
    <property type="entry name" value="HUPs"/>
    <property type="match status" value="1"/>
</dbReference>
<dbReference type="InterPro" id="IPR000924">
    <property type="entry name" value="Glu/Gln-tRNA-synth"/>
</dbReference>
<keyword evidence="2 7" id="KW-0436">Ligase</keyword>
<gene>
    <name evidence="7" type="primary">gltX</name>
    <name evidence="10" type="ordered locus">Spica_0891</name>
</gene>
<dbReference type="FunFam" id="3.40.50.620:FF:000045">
    <property type="entry name" value="Glutamate--tRNA ligase, mitochondrial"/>
    <property type="match status" value="1"/>
</dbReference>
<dbReference type="SUPFAM" id="SSF48163">
    <property type="entry name" value="An anticodon-binding domain of class I aminoacyl-tRNA synthetases"/>
    <property type="match status" value="1"/>
</dbReference>
<keyword evidence="3 7" id="KW-0547">Nucleotide-binding</keyword>
<dbReference type="InterPro" id="IPR020058">
    <property type="entry name" value="Glu/Gln-tRNA-synth_Ib_cat-dom"/>
</dbReference>
<dbReference type="InterPro" id="IPR008925">
    <property type="entry name" value="aa_tRNA-synth_I_cd-bd_sf"/>
</dbReference>
<dbReference type="Pfam" id="PF00749">
    <property type="entry name" value="tRNA-synt_1c"/>
    <property type="match status" value="1"/>
</dbReference>